<dbReference type="Proteomes" id="UP000030643">
    <property type="component" value="Unassembled WGS sequence"/>
</dbReference>
<dbReference type="RefSeq" id="WP_027699517.1">
    <property type="nucleotide sequence ID" value="NZ_DF820494.1"/>
</dbReference>
<dbReference type="STRING" id="1329250.WOSG25_110340"/>
<feature type="compositionally biased region" description="Basic and acidic residues" evidence="1">
    <location>
        <begin position="187"/>
        <end position="203"/>
    </location>
</feature>
<evidence type="ECO:0000256" key="1">
    <source>
        <dbReference type="SAM" id="MobiDB-lite"/>
    </source>
</evidence>
<protein>
    <submittedName>
        <fullName evidence="2">Uncharacterized protein</fullName>
    </submittedName>
</protein>
<gene>
    <name evidence="2" type="ORF">WOSG25_110340</name>
</gene>
<sequence>MITELTGTFNIIVKKNGYVSMQFSTKEDGQEYVVVVREIDYPTMFPAGDPEFNDVYDIKIEQANPPAWVLKEATLAMKTEDIIFADEIPGIDGLSQIDETGVINMDLQKAALLRDERIKEINEDTELINSVQAMRQADESRLEEIPKQAASRGAETFLGDFDGVEPVNPTTPTPEQPILDSSSIGIDAREGRKKTLDAYRRDEPSDDTMTADSDDFPM</sequence>
<feature type="region of interest" description="Disordered" evidence="1">
    <location>
        <begin position="158"/>
        <end position="218"/>
    </location>
</feature>
<accession>A0A069D2B5</accession>
<dbReference type="AlphaFoldDB" id="A0A069D2B5"/>
<dbReference type="OrthoDB" id="2145960at2"/>
<evidence type="ECO:0000313" key="2">
    <source>
        <dbReference type="EMBL" id="GAK31556.1"/>
    </source>
</evidence>
<reference evidence="3" key="1">
    <citation type="journal article" date="2014" name="Genome Announc.">
        <title>Draft genome sequence of Weissella oryzae SG25T, isolated from fermented rice grains.</title>
        <authorList>
            <person name="Tanizawa Y."/>
            <person name="Fujisawa T."/>
            <person name="Mochizuki T."/>
            <person name="Kaminuma E."/>
            <person name="Suzuki Y."/>
            <person name="Nakamura Y."/>
            <person name="Tohno M."/>
        </authorList>
    </citation>
    <scope>NUCLEOTIDE SEQUENCE [LARGE SCALE GENOMIC DNA]</scope>
    <source>
        <strain evidence="3">DSM 25784 / JCM 18191 / LMG 30913 / SG25</strain>
    </source>
</reference>
<proteinExistence type="predicted"/>
<name>A0A069D2B5_WEIOS</name>
<evidence type="ECO:0000313" key="3">
    <source>
        <dbReference type="Proteomes" id="UP000030643"/>
    </source>
</evidence>
<organism evidence="2 3">
    <name type="scientific">Weissella oryzae (strain DSM 25784 / JCM 18191 / LMG 30913 / SG25)</name>
    <dbReference type="NCBI Taxonomy" id="1329250"/>
    <lineage>
        <taxon>Bacteria</taxon>
        <taxon>Bacillati</taxon>
        <taxon>Bacillota</taxon>
        <taxon>Bacilli</taxon>
        <taxon>Lactobacillales</taxon>
        <taxon>Lactobacillaceae</taxon>
        <taxon>Weissella</taxon>
    </lineage>
</organism>
<dbReference type="EMBL" id="DF820494">
    <property type="protein sequence ID" value="GAK31556.1"/>
    <property type="molecule type" value="Genomic_DNA"/>
</dbReference>
<keyword evidence="3" id="KW-1185">Reference proteome</keyword>